<reference evidence="2" key="1">
    <citation type="submission" date="2016-10" db="EMBL/GenBank/DDBJ databases">
        <authorList>
            <person name="Varghese N."/>
            <person name="Submissions S."/>
        </authorList>
    </citation>
    <scope>NUCLEOTIDE SEQUENCE [LARGE SCALE GENOMIC DNA]</scope>
    <source>
        <strain evidence="2">DSM 6150</strain>
    </source>
</reference>
<name>A0A1I4WSP3_9NEIS</name>
<evidence type="ECO:0000313" key="2">
    <source>
        <dbReference type="Proteomes" id="UP000242869"/>
    </source>
</evidence>
<dbReference type="Proteomes" id="UP000242869">
    <property type="component" value="Unassembled WGS sequence"/>
</dbReference>
<evidence type="ECO:0000313" key="1">
    <source>
        <dbReference type="EMBL" id="SFN16841.1"/>
    </source>
</evidence>
<dbReference type="NCBIfam" id="TIGR03353">
    <property type="entry name" value="VI_chp_4"/>
    <property type="match status" value="1"/>
</dbReference>
<dbReference type="InterPro" id="IPR010263">
    <property type="entry name" value="T6SS_TssK"/>
</dbReference>
<gene>
    <name evidence="1" type="ORF">SAMN05660284_00718</name>
</gene>
<keyword evidence="2" id="KW-1185">Reference proteome</keyword>
<dbReference type="PANTHER" id="PTHR35566:SF1">
    <property type="entry name" value="TYPE VI SECRETION SYSTEM BASEPLATE COMPONENT TSSK1"/>
    <property type="match status" value="1"/>
</dbReference>
<dbReference type="OrthoDB" id="9775333at2"/>
<dbReference type="PANTHER" id="PTHR35566">
    <property type="entry name" value="BLR3599 PROTEIN"/>
    <property type="match status" value="1"/>
</dbReference>
<proteinExistence type="predicted"/>
<dbReference type="AlphaFoldDB" id="A0A1I4WSP3"/>
<dbReference type="STRING" id="83765.SAMN05660284_00718"/>
<dbReference type="Pfam" id="PF05936">
    <property type="entry name" value="T6SS_VasE"/>
    <property type="match status" value="1"/>
</dbReference>
<protein>
    <submittedName>
        <fullName evidence="1">Type VI secretion system protein ImpJ</fullName>
    </submittedName>
</protein>
<sequence>MSKAKRILWGEGMFLRPQHFQQQAMFADEQRAELTRLLRRNAWGMARCRLDEEALRGGQVRIDELEVLFRDGTPYQAPGNEPLPLSRNLNELPQTGVATTLYACLPYLQPYGNNTWSDSGAPPRPTRYRNQQVEVVDYFTQALESELTTLVLDVRLMIEEENRDGYDAIAIAKLVKDANGQWVSAADFLPPMTSIHATAELPRLLRRLLDILLVKSQNLAGGHRERAKNVLEFGTIDIASFWLLHAVNRNFAALSHLSRCEPLPPEELYCALATFCGELQTFSNLYTLADIPPYRHEALQEVFPVIDAQVRELLETVISARYMIIPLASPKPSFYVGRLESDRLLENVDYYLSVQSDLPTAQILENVPMKLKIGAPDDVEKILNSALRGVSLVHAPQTPSAIPVRVGNHYFSLEPKGDIYQRMLQSHSICIYVPQLLTDLKLELIAVFR</sequence>
<organism evidence="1 2">
    <name type="scientific">Formivibrio citricus</name>
    <dbReference type="NCBI Taxonomy" id="83765"/>
    <lineage>
        <taxon>Bacteria</taxon>
        <taxon>Pseudomonadati</taxon>
        <taxon>Pseudomonadota</taxon>
        <taxon>Betaproteobacteria</taxon>
        <taxon>Neisseriales</taxon>
        <taxon>Chitinibacteraceae</taxon>
        <taxon>Formivibrio</taxon>
    </lineage>
</organism>
<dbReference type="RefSeq" id="WP_091191494.1">
    <property type="nucleotide sequence ID" value="NZ_FOVE01000004.1"/>
</dbReference>
<dbReference type="EMBL" id="FOVE01000004">
    <property type="protein sequence ID" value="SFN16841.1"/>
    <property type="molecule type" value="Genomic_DNA"/>
</dbReference>
<accession>A0A1I4WSP3</accession>